<evidence type="ECO:0000313" key="1">
    <source>
        <dbReference type="EMBL" id="VCW50302.1"/>
    </source>
</evidence>
<gene>
    <name evidence="1" type="ORF">BN2614_LOCUS1</name>
</gene>
<sequence length="46" mass="4899">MGRRSACHRLVASCAHSWGPGSTGLKKSVEEQLLSMVLMTTLGPLT</sequence>
<dbReference type="Proteomes" id="UP000269945">
    <property type="component" value="Unassembled WGS sequence"/>
</dbReference>
<dbReference type="AlphaFoldDB" id="A0A9X9PTB6"/>
<organism evidence="1 2">
    <name type="scientific">Gulo gulo</name>
    <name type="common">Wolverine</name>
    <name type="synonym">Gluton</name>
    <dbReference type="NCBI Taxonomy" id="48420"/>
    <lineage>
        <taxon>Eukaryota</taxon>
        <taxon>Metazoa</taxon>
        <taxon>Chordata</taxon>
        <taxon>Craniata</taxon>
        <taxon>Vertebrata</taxon>
        <taxon>Euteleostomi</taxon>
        <taxon>Mammalia</taxon>
        <taxon>Eutheria</taxon>
        <taxon>Laurasiatheria</taxon>
        <taxon>Carnivora</taxon>
        <taxon>Caniformia</taxon>
        <taxon>Musteloidea</taxon>
        <taxon>Mustelidae</taxon>
        <taxon>Guloninae</taxon>
        <taxon>Gulo</taxon>
    </lineage>
</organism>
<comment type="caution">
    <text evidence="1">The sequence shown here is derived from an EMBL/GenBank/DDBJ whole genome shotgun (WGS) entry which is preliminary data.</text>
</comment>
<dbReference type="EMBL" id="CYRY02000769">
    <property type="protein sequence ID" value="VCW50302.1"/>
    <property type="molecule type" value="Genomic_DNA"/>
</dbReference>
<evidence type="ECO:0000313" key="2">
    <source>
        <dbReference type="Proteomes" id="UP000269945"/>
    </source>
</evidence>
<accession>A0A9X9PTB6</accession>
<proteinExistence type="predicted"/>
<keyword evidence="2" id="KW-1185">Reference proteome</keyword>
<protein>
    <submittedName>
        <fullName evidence="1">Uncharacterized protein</fullName>
    </submittedName>
</protein>
<name>A0A9X9PTB6_GULGU</name>
<reference evidence="1 2" key="1">
    <citation type="submission" date="2018-10" db="EMBL/GenBank/DDBJ databases">
        <authorList>
            <person name="Ekblom R."/>
            <person name="Jareborg N."/>
        </authorList>
    </citation>
    <scope>NUCLEOTIDE SEQUENCE [LARGE SCALE GENOMIC DNA]</scope>
    <source>
        <tissue evidence="1">Muscle</tissue>
    </source>
</reference>